<evidence type="ECO:0000313" key="3">
    <source>
        <dbReference type="EMBL" id="AZG33736.1"/>
    </source>
</evidence>
<evidence type="ECO:0000259" key="1">
    <source>
        <dbReference type="Pfam" id="PF13358"/>
    </source>
</evidence>
<dbReference type="Proteomes" id="UP000278855">
    <property type="component" value="Unassembled WGS sequence"/>
</dbReference>
<dbReference type="Pfam" id="PF13551">
    <property type="entry name" value="HTH_29"/>
    <property type="match status" value="1"/>
</dbReference>
<reference evidence="3 5" key="1">
    <citation type="submission" date="2018-11" db="EMBL/GenBank/DDBJ databases">
        <title>Shewanella sp. M2.</title>
        <authorList>
            <person name="Hwang Y.J."/>
            <person name="Hwang C.Y."/>
        </authorList>
    </citation>
    <scope>NUCLEOTIDE SEQUENCE [LARGE SCALE GENOMIC DNA]</scope>
    <source>
        <strain evidence="3 5">M2</strain>
    </source>
</reference>
<gene>
    <name evidence="4" type="ORF">EGC77_20790</name>
    <name evidence="3" type="ORF">EGC80_01545</name>
</gene>
<protein>
    <submittedName>
        <fullName evidence="4">IS630 family transposase</fullName>
    </submittedName>
</protein>
<dbReference type="Pfam" id="PF13358">
    <property type="entry name" value="DDE_3"/>
    <property type="match status" value="1"/>
</dbReference>
<sequence>MKQITLSPEQKVALETRHKSSSDRRECDRIKAILLRDENWPTPMIAQALRIHETTVVRYIDAYAHDQKLTCNSGGSLSYLSQEQTELLIAHLCEVTYLHSHQIVAYISEQFQIKYTVSGLNKWLHKHQFSYKNPKGVPHKFDEDKQTAFIEYYEQLKSSLTPDEPLLFMDAVHPTQATKITAGWIKKGVDKPIETTGSRTRINVVGAIRLGHLTEAVIEQYSKTVNGASIIDFLNQIRARYSTSGVIHLVLDGAGYHRNALVVKEAKNLNITLHYLPPYSPNLNPIERLWKVMNKHARNGQYFATTKEFRRKINDFFSITLPDIADTLGDTINDNFQKLKTAV</sequence>
<reference evidence="6" key="2">
    <citation type="submission" date="2018-11" db="EMBL/GenBank/DDBJ databases">
        <title>Shewanella sp. R106.</title>
        <authorList>
            <person name="Hwang Y.J."/>
            <person name="Hwang C.Y."/>
        </authorList>
    </citation>
    <scope>NUCLEOTIDE SEQUENCE [LARGE SCALE GENOMIC DNA]</scope>
    <source>
        <strain evidence="6">R106</strain>
    </source>
</reference>
<reference evidence="4" key="3">
    <citation type="submission" date="2018-11" db="EMBL/GenBank/DDBJ databases">
        <authorList>
            <person name="Hwang Y.J."/>
            <person name="Hwang C.Y."/>
        </authorList>
    </citation>
    <scope>NUCLEOTIDE SEQUENCE</scope>
    <source>
        <strain evidence="4">R106</strain>
    </source>
</reference>
<dbReference type="EMBL" id="CP034073">
    <property type="protein sequence ID" value="AZG33736.1"/>
    <property type="molecule type" value="Genomic_DNA"/>
</dbReference>
<dbReference type="KEGG" id="spsr:EGC80_01545"/>
<dbReference type="SUPFAM" id="SSF53098">
    <property type="entry name" value="Ribonuclease H-like"/>
    <property type="match status" value="1"/>
</dbReference>
<feature type="domain" description="Tc1-like transposase DDE" evidence="1">
    <location>
        <begin position="165"/>
        <end position="309"/>
    </location>
</feature>
<feature type="domain" description="Winged helix-turn helix" evidence="2">
    <location>
        <begin position="95"/>
        <end position="152"/>
    </location>
</feature>
<dbReference type="InterPro" id="IPR009057">
    <property type="entry name" value="Homeodomain-like_sf"/>
</dbReference>
<dbReference type="Proteomes" id="UP000273778">
    <property type="component" value="Chromosome"/>
</dbReference>
<dbReference type="InterPro" id="IPR036397">
    <property type="entry name" value="RNaseH_sf"/>
</dbReference>
<accession>A0A3N4DAP6</accession>
<dbReference type="NCBIfam" id="NF033545">
    <property type="entry name" value="transpos_IS630"/>
    <property type="match status" value="1"/>
</dbReference>
<dbReference type="OrthoDB" id="5379828at2"/>
<evidence type="ECO:0000259" key="2">
    <source>
        <dbReference type="Pfam" id="PF13592"/>
    </source>
</evidence>
<organism evidence="4 6">
    <name type="scientific">Shewanella psychromarinicola</name>
    <dbReference type="NCBI Taxonomy" id="2487742"/>
    <lineage>
        <taxon>Bacteria</taxon>
        <taxon>Pseudomonadati</taxon>
        <taxon>Pseudomonadota</taxon>
        <taxon>Gammaproteobacteria</taxon>
        <taxon>Alteromonadales</taxon>
        <taxon>Shewanellaceae</taxon>
        <taxon>Shewanella</taxon>
    </lineage>
</organism>
<dbReference type="InterPro" id="IPR038717">
    <property type="entry name" value="Tc1-like_DDE_dom"/>
</dbReference>
<dbReference type="RefSeq" id="WP_124014150.1">
    <property type="nucleotide sequence ID" value="NZ_CP034073.1"/>
</dbReference>
<dbReference type="InterPro" id="IPR047655">
    <property type="entry name" value="Transpos_IS630-like"/>
</dbReference>
<evidence type="ECO:0000313" key="6">
    <source>
        <dbReference type="Proteomes" id="UP000278855"/>
    </source>
</evidence>
<dbReference type="AlphaFoldDB" id="A0A3N4DAP6"/>
<evidence type="ECO:0000313" key="5">
    <source>
        <dbReference type="Proteomes" id="UP000273778"/>
    </source>
</evidence>
<dbReference type="PANTHER" id="PTHR46564:SF1">
    <property type="entry name" value="TRANSPOSASE"/>
    <property type="match status" value="1"/>
</dbReference>
<dbReference type="InterPro" id="IPR012337">
    <property type="entry name" value="RNaseH-like_sf"/>
</dbReference>
<dbReference type="InterPro" id="IPR025959">
    <property type="entry name" value="Winged_HTH_dom"/>
</dbReference>
<dbReference type="EMBL" id="RKKB01000027">
    <property type="protein sequence ID" value="RPA22769.1"/>
    <property type="molecule type" value="Genomic_DNA"/>
</dbReference>
<proteinExistence type="predicted"/>
<dbReference type="GO" id="GO:0003676">
    <property type="term" value="F:nucleic acid binding"/>
    <property type="evidence" value="ECO:0007669"/>
    <property type="project" value="InterPro"/>
</dbReference>
<evidence type="ECO:0000313" key="4">
    <source>
        <dbReference type="EMBL" id="RPA22769.1"/>
    </source>
</evidence>
<dbReference type="Gene3D" id="3.30.420.10">
    <property type="entry name" value="Ribonuclease H-like superfamily/Ribonuclease H"/>
    <property type="match status" value="1"/>
</dbReference>
<dbReference type="PANTHER" id="PTHR46564">
    <property type="entry name" value="TRANSPOSASE"/>
    <property type="match status" value="1"/>
</dbReference>
<dbReference type="Pfam" id="PF13592">
    <property type="entry name" value="HTH_33"/>
    <property type="match status" value="1"/>
</dbReference>
<keyword evidence="5" id="KW-1185">Reference proteome</keyword>
<name>A0A3N4DAP6_9GAMM</name>
<dbReference type="SUPFAM" id="SSF46689">
    <property type="entry name" value="Homeodomain-like"/>
    <property type="match status" value="1"/>
</dbReference>